<dbReference type="SMART" id="SM00256">
    <property type="entry name" value="FBOX"/>
    <property type="match status" value="1"/>
</dbReference>
<gene>
    <name evidence="2" type="ORF">GOP47_0007582</name>
</gene>
<comment type="caution">
    <text evidence="2">The sequence shown here is derived from an EMBL/GenBank/DDBJ whole genome shotgun (WGS) entry which is preliminary data.</text>
</comment>
<reference evidence="2" key="1">
    <citation type="submission" date="2021-01" db="EMBL/GenBank/DDBJ databases">
        <title>Adiantum capillus-veneris genome.</title>
        <authorList>
            <person name="Fang Y."/>
            <person name="Liao Q."/>
        </authorList>
    </citation>
    <scope>NUCLEOTIDE SEQUENCE</scope>
    <source>
        <strain evidence="2">H3</strain>
        <tissue evidence="2">Leaf</tissue>
    </source>
</reference>
<evidence type="ECO:0000313" key="3">
    <source>
        <dbReference type="Proteomes" id="UP000886520"/>
    </source>
</evidence>
<dbReference type="Pfam" id="PF00646">
    <property type="entry name" value="F-box"/>
    <property type="match status" value="1"/>
</dbReference>
<evidence type="ECO:0000313" key="2">
    <source>
        <dbReference type="EMBL" id="KAI5077758.1"/>
    </source>
</evidence>
<protein>
    <recommendedName>
        <fullName evidence="1">F-box domain-containing protein</fullName>
    </recommendedName>
</protein>
<name>A0A9D4V163_ADICA</name>
<dbReference type="AlphaFoldDB" id="A0A9D4V163"/>
<dbReference type="Proteomes" id="UP000886520">
    <property type="component" value="Chromosome 7"/>
</dbReference>
<dbReference type="EMBL" id="JABFUD020000007">
    <property type="protein sequence ID" value="KAI5077758.1"/>
    <property type="molecule type" value="Genomic_DNA"/>
</dbReference>
<proteinExistence type="predicted"/>
<sequence>MSADLNVSVPSISILTYVCERTATLFDMELSIEMTEVLTGHILDRLGLPDLLSLRSVSRSMKTIIDGNTWMRKWSGRVGFLVTVGSHTLKLMGFLLESIHLLPIAMVLGDFSLSIRLFPSLGLQHYPLDVNRACSDGGLIGGFVVGSFQQVVVLHPWNLQSRHLPPLPSVAVGEEETWEVQLASLSSDDYYVIV</sequence>
<feature type="domain" description="F-box" evidence="1">
    <location>
        <begin position="34"/>
        <end position="74"/>
    </location>
</feature>
<organism evidence="2 3">
    <name type="scientific">Adiantum capillus-veneris</name>
    <name type="common">Maidenhair fern</name>
    <dbReference type="NCBI Taxonomy" id="13818"/>
    <lineage>
        <taxon>Eukaryota</taxon>
        <taxon>Viridiplantae</taxon>
        <taxon>Streptophyta</taxon>
        <taxon>Embryophyta</taxon>
        <taxon>Tracheophyta</taxon>
        <taxon>Polypodiopsida</taxon>
        <taxon>Polypodiidae</taxon>
        <taxon>Polypodiales</taxon>
        <taxon>Pteridineae</taxon>
        <taxon>Pteridaceae</taxon>
        <taxon>Vittarioideae</taxon>
        <taxon>Adiantum</taxon>
    </lineage>
</organism>
<accession>A0A9D4V163</accession>
<keyword evidence="3" id="KW-1185">Reference proteome</keyword>
<dbReference type="InterPro" id="IPR001810">
    <property type="entry name" value="F-box_dom"/>
</dbReference>
<evidence type="ECO:0000259" key="1">
    <source>
        <dbReference type="SMART" id="SM00256"/>
    </source>
</evidence>